<dbReference type="KEGG" id="nte:NEUTE1DRAFT109457"/>
<accession>F8MFF3</accession>
<keyword evidence="4" id="KW-0812">Transmembrane</keyword>
<evidence type="ECO:0000256" key="1">
    <source>
        <dbReference type="ARBA" id="ARBA00022443"/>
    </source>
</evidence>
<dbReference type="GeneID" id="20822452"/>
<evidence type="ECO:0000256" key="4">
    <source>
        <dbReference type="SAM" id="Phobius"/>
    </source>
</evidence>
<feature type="transmembrane region" description="Helical" evidence="4">
    <location>
        <begin position="180"/>
        <end position="202"/>
    </location>
</feature>
<proteinExistence type="predicted"/>
<dbReference type="PROSITE" id="PS50002">
    <property type="entry name" value="SH3"/>
    <property type="match status" value="1"/>
</dbReference>
<feature type="compositionally biased region" description="Basic and acidic residues" evidence="3">
    <location>
        <begin position="65"/>
        <end position="87"/>
    </location>
</feature>
<dbReference type="RefSeq" id="XP_009850189.1">
    <property type="nucleotide sequence ID" value="XM_009851887.1"/>
</dbReference>
<keyword evidence="4" id="KW-1133">Transmembrane helix</keyword>
<dbReference type="InterPro" id="IPR001452">
    <property type="entry name" value="SH3_domain"/>
</dbReference>
<name>F8MFF3_NEUT8</name>
<dbReference type="Gene3D" id="2.30.30.40">
    <property type="entry name" value="SH3 Domains"/>
    <property type="match status" value="1"/>
</dbReference>
<dbReference type="SMART" id="SM00326">
    <property type="entry name" value="SH3"/>
    <property type="match status" value="1"/>
</dbReference>
<dbReference type="InterPro" id="IPR035548">
    <property type="entry name" value="Bem1/Scd2_SH3_1"/>
</dbReference>
<evidence type="ECO:0000259" key="5">
    <source>
        <dbReference type="PROSITE" id="PS50002"/>
    </source>
</evidence>
<feature type="compositionally biased region" description="Polar residues" evidence="3">
    <location>
        <begin position="1"/>
        <end position="17"/>
    </location>
</feature>
<organism evidence="6 7">
    <name type="scientific">Neurospora tetrasperma (strain FGSC 2508 / ATCC MYA-4615 / P0657)</name>
    <dbReference type="NCBI Taxonomy" id="510951"/>
    <lineage>
        <taxon>Eukaryota</taxon>
        <taxon>Fungi</taxon>
        <taxon>Dikarya</taxon>
        <taxon>Ascomycota</taxon>
        <taxon>Pezizomycotina</taxon>
        <taxon>Sordariomycetes</taxon>
        <taxon>Sordariomycetidae</taxon>
        <taxon>Sordariales</taxon>
        <taxon>Sordariaceae</taxon>
        <taxon>Neurospora</taxon>
    </lineage>
</organism>
<gene>
    <name evidence="6" type="ORF">NEUTE1DRAFT_109457</name>
</gene>
<keyword evidence="4" id="KW-0472">Membrane</keyword>
<dbReference type="Pfam" id="PF00018">
    <property type="entry name" value="SH3_1"/>
    <property type="match status" value="1"/>
</dbReference>
<feature type="compositionally biased region" description="Polar residues" evidence="3">
    <location>
        <begin position="26"/>
        <end position="38"/>
    </location>
</feature>
<dbReference type="InterPro" id="IPR036028">
    <property type="entry name" value="SH3-like_dom_sf"/>
</dbReference>
<dbReference type="OrthoDB" id="548867at2759"/>
<dbReference type="AlphaFoldDB" id="F8MFF3"/>
<keyword evidence="7" id="KW-1185">Reference proteome</keyword>
<dbReference type="VEuPathDB" id="FungiDB:NEUTE1DRAFT_109457"/>
<dbReference type="SUPFAM" id="SSF50044">
    <property type="entry name" value="SH3-domain"/>
    <property type="match status" value="1"/>
</dbReference>
<evidence type="ECO:0000313" key="7">
    <source>
        <dbReference type="Proteomes" id="UP000008065"/>
    </source>
</evidence>
<dbReference type="HOGENOM" id="CLU_607050_0_0_1"/>
<evidence type="ECO:0000256" key="3">
    <source>
        <dbReference type="SAM" id="MobiDB-lite"/>
    </source>
</evidence>
<evidence type="ECO:0000256" key="2">
    <source>
        <dbReference type="PROSITE-ProRule" id="PRU00192"/>
    </source>
</evidence>
<protein>
    <recommendedName>
        <fullName evidence="5">SH3 domain-containing protein</fullName>
    </recommendedName>
</protein>
<sequence>MTSSHNQPDQPPMTSISDDYVMLANGTYSVQMTPSSGSEDGGDDEREPLMSKESLPTTKASVSEAHADTKKREHGDDNEKESLEPKESLPTTTASVSGSHAGTQSNIAPSNKVMCATHSFRAGNSLQLSFSRGDRLHVIGREGDSWCEAFNPALPDKRGLVPISYFKDIDFWETTLGNCLLIVLPLSIFLFILIGPVILVIYGPSILDWLAFVEPTKSSISSSSGARKVQIPLCGPTKPYESYHLLPVFNRTPYGILDCNHNAPHAELLQSFFEKSITDTLTHFYNRGEVPDEIDCHPWKRPISRDADESLRSRLNKFTPEEWAIQWLFLKEDRSVADISILPILGINTPGPMPCNNDETSLRRRSHQYIAQMEVVRQEIARKAQLEIKELEDKKKNEGDTEPSLWTDMGQMVEQIVRNL</sequence>
<feature type="domain" description="SH3" evidence="5">
    <location>
        <begin position="109"/>
        <end position="171"/>
    </location>
</feature>
<dbReference type="CDD" id="cd11878">
    <property type="entry name" value="SH3_Bem1p_1"/>
    <property type="match status" value="1"/>
</dbReference>
<keyword evidence="1 2" id="KW-0728">SH3 domain</keyword>
<dbReference type="Proteomes" id="UP000008065">
    <property type="component" value="Unassembled WGS sequence"/>
</dbReference>
<evidence type="ECO:0000313" key="6">
    <source>
        <dbReference type="EMBL" id="EGO60007.1"/>
    </source>
</evidence>
<dbReference type="EMBL" id="GL891303">
    <property type="protein sequence ID" value="EGO60007.1"/>
    <property type="molecule type" value="Genomic_DNA"/>
</dbReference>
<feature type="compositionally biased region" description="Polar residues" evidence="3">
    <location>
        <begin position="89"/>
        <end position="107"/>
    </location>
</feature>
<feature type="region of interest" description="Disordered" evidence="3">
    <location>
        <begin position="1"/>
        <end position="107"/>
    </location>
</feature>
<reference evidence="7" key="1">
    <citation type="journal article" date="2011" name="Genetics">
        <title>Massive changes in genome architecture accompany the transition to self-fertility in the filamentous fungus Neurospora tetrasperma.</title>
        <authorList>
            <person name="Ellison C.E."/>
            <person name="Stajich J.E."/>
            <person name="Jacobson D.J."/>
            <person name="Natvig D.O."/>
            <person name="Lapidus A."/>
            <person name="Foster B."/>
            <person name="Aerts A."/>
            <person name="Riley R."/>
            <person name="Lindquist E.A."/>
            <person name="Grigoriev I.V."/>
            <person name="Taylor J.W."/>
        </authorList>
    </citation>
    <scope>NUCLEOTIDE SEQUENCE [LARGE SCALE GENOMIC DNA]</scope>
    <source>
        <strain evidence="7">FGSC 2508 / P0657</strain>
    </source>
</reference>